<proteinExistence type="predicted"/>
<dbReference type="Pfam" id="PF14251">
    <property type="entry name" value="PterinBD-DUF4346"/>
    <property type="match status" value="1"/>
</dbReference>
<evidence type="ECO:0000259" key="1">
    <source>
        <dbReference type="Pfam" id="PF14251"/>
    </source>
</evidence>
<dbReference type="EMBL" id="UOEN01000075">
    <property type="protein sequence ID" value="VAW12099.1"/>
    <property type="molecule type" value="Genomic_DNA"/>
</dbReference>
<gene>
    <name evidence="2" type="ORF">MNBD_BACTEROID05-653</name>
</gene>
<evidence type="ECO:0000313" key="2">
    <source>
        <dbReference type="EMBL" id="VAW12099.1"/>
    </source>
</evidence>
<dbReference type="InterPro" id="IPR025595">
    <property type="entry name" value="PterinBD-DUF4346"/>
</dbReference>
<accession>A0A3B0TIW6</accession>
<feature type="domain" description="DUF4346" evidence="1">
    <location>
        <begin position="25"/>
        <end position="104"/>
    </location>
</feature>
<sequence>CQTIECKQHDPIKDFVMESTGCYVLIQTNQSKDLIELAICSKTHEVTHIFKGKTCQEIYHSIFEFEKSNKMEWFKEKTHIAYLGKELKKAELGLNQKTSQYYQE</sequence>
<protein>
    <recommendedName>
        <fullName evidence="1">DUF4346 domain-containing protein</fullName>
    </recommendedName>
</protein>
<organism evidence="2">
    <name type="scientific">hydrothermal vent metagenome</name>
    <dbReference type="NCBI Taxonomy" id="652676"/>
    <lineage>
        <taxon>unclassified sequences</taxon>
        <taxon>metagenomes</taxon>
        <taxon>ecological metagenomes</taxon>
    </lineage>
</organism>
<reference evidence="2" key="1">
    <citation type="submission" date="2018-06" db="EMBL/GenBank/DDBJ databases">
        <authorList>
            <person name="Zhirakovskaya E."/>
        </authorList>
    </citation>
    <scope>NUCLEOTIDE SEQUENCE</scope>
</reference>
<name>A0A3B0TIW6_9ZZZZ</name>
<dbReference type="AlphaFoldDB" id="A0A3B0TIW6"/>
<feature type="non-terminal residue" evidence="2">
    <location>
        <position position="1"/>
    </location>
</feature>